<dbReference type="InterPro" id="IPR036179">
    <property type="entry name" value="Ig-like_dom_sf"/>
</dbReference>
<name>A0A3Q0QTH6_AMPCI</name>
<evidence type="ECO:0000256" key="6">
    <source>
        <dbReference type="ARBA" id="ARBA00023157"/>
    </source>
</evidence>
<dbReference type="Ensembl" id="ENSACIT00000002942.1">
    <property type="protein sequence ID" value="ENSACIP00000002844.1"/>
    <property type="gene ID" value="ENSACIG00000002232.1"/>
</dbReference>
<keyword evidence="3" id="KW-0677">Repeat</keyword>
<dbReference type="InterPro" id="IPR003599">
    <property type="entry name" value="Ig_sub"/>
</dbReference>
<evidence type="ECO:0000256" key="2">
    <source>
        <dbReference type="ARBA" id="ARBA00022692"/>
    </source>
</evidence>
<feature type="domain" description="Ig-like" evidence="10">
    <location>
        <begin position="179"/>
        <end position="261"/>
    </location>
</feature>
<dbReference type="PANTHER" id="PTHR11973">
    <property type="entry name" value="CELL SURFACE GLYCOPROTEIN MUC18-RELATED"/>
    <property type="match status" value="1"/>
</dbReference>
<dbReference type="InterPro" id="IPR051116">
    <property type="entry name" value="Surface_Rcpt/Adhesion_Mol"/>
</dbReference>
<keyword evidence="5 9" id="KW-0472">Membrane</keyword>
<evidence type="ECO:0000256" key="3">
    <source>
        <dbReference type="ARBA" id="ARBA00022737"/>
    </source>
</evidence>
<keyword evidence="6" id="KW-1015">Disulfide bond</keyword>
<sequence>CFISFNVCSKTGQLFMLVDLISNLVWSTVEVNMEDKVEVFAGETAQITCMFTTDEGPGGTTIQWFYVSRSGEKQRIYNKEPMQEAAETSTPFKDRISLNVNGTTAVLIIRKVGVKDEVEFICVIKTLTDGTGEGRTKLKVFGKTQTEIFYCFVFSLTLKGNDLLFFEFPVLLSSHQIGSCEVKNGYPRPNITWYRNTTPLRNAPGQLDMLTTVTTESSGLFSVKSDLKMIVKKEDKDAKFYCEVVYFVPGATRMTESPHINITVYYLPTAVDIWVESPKGKIKEGDTLELRCEDNGNYPSSVITIKHSDVRNSALLQSLLSNVTRSDSGVYECALFDSYTLFLSVCTDLDPAVITPKDSTVVMEGEELKASCNALSSLQTATTWVKNEEVVSKDNILVIKNATFDIAGMYMCVVTVPEIEGMETSGTLRVNVKGPPKIVGPDFQEVETYETTVNLSCSFRGFPVPTIIWTTDTGSRVTEDGTQSVVTVNVISSVTAFCNASNDLGTKVAVFNIKASEFLQLLLKSKGFVIAVIIICILLLAVLGSVLYFLYKKGRICGRSGKQDLTKGKSSKDNIVVEMKSDNTEEAVLLGVNGEKQPPNDQVDI</sequence>
<dbReference type="PANTHER" id="PTHR11973:SF18">
    <property type="entry name" value="CELL SURFACE GLYCOPROTEIN MUC18"/>
    <property type="match status" value="1"/>
</dbReference>
<proteinExistence type="predicted"/>
<dbReference type="SUPFAM" id="SSF48726">
    <property type="entry name" value="Immunoglobulin"/>
    <property type="match status" value="5"/>
</dbReference>
<dbReference type="GO" id="GO:0005886">
    <property type="term" value="C:plasma membrane"/>
    <property type="evidence" value="ECO:0007669"/>
    <property type="project" value="TreeGrafter"/>
</dbReference>
<dbReference type="Pfam" id="PF07686">
    <property type="entry name" value="V-set"/>
    <property type="match status" value="1"/>
</dbReference>
<evidence type="ECO:0000313" key="12">
    <source>
        <dbReference type="Proteomes" id="UP000261340"/>
    </source>
</evidence>
<evidence type="ECO:0000256" key="7">
    <source>
        <dbReference type="ARBA" id="ARBA00023180"/>
    </source>
</evidence>
<accession>A0A3Q0QTH6</accession>
<evidence type="ECO:0000313" key="11">
    <source>
        <dbReference type="Ensembl" id="ENSACIP00000002844.1"/>
    </source>
</evidence>
<dbReference type="Pfam" id="PF08205">
    <property type="entry name" value="C2-set_2"/>
    <property type="match status" value="1"/>
</dbReference>
<reference evidence="11" key="1">
    <citation type="submission" date="2025-08" db="UniProtKB">
        <authorList>
            <consortium name="Ensembl"/>
        </authorList>
    </citation>
    <scope>IDENTIFICATION</scope>
</reference>
<feature type="domain" description="Ig-like" evidence="10">
    <location>
        <begin position="27"/>
        <end position="139"/>
    </location>
</feature>
<feature type="domain" description="Ig-like" evidence="10">
    <location>
        <begin position="351"/>
        <end position="429"/>
    </location>
</feature>
<feature type="domain" description="Ig-like" evidence="10">
    <location>
        <begin position="435"/>
        <end position="509"/>
    </location>
</feature>
<dbReference type="PROSITE" id="PS50835">
    <property type="entry name" value="IG_LIKE"/>
    <property type="match status" value="5"/>
</dbReference>
<keyword evidence="7" id="KW-0325">Glycoprotein</keyword>
<reference evidence="11" key="2">
    <citation type="submission" date="2025-09" db="UniProtKB">
        <authorList>
            <consortium name="Ensembl"/>
        </authorList>
    </citation>
    <scope>IDENTIFICATION</scope>
</reference>
<organism evidence="11 12">
    <name type="scientific">Amphilophus citrinellus</name>
    <name type="common">Midas cichlid</name>
    <name type="synonym">Cichlasoma citrinellum</name>
    <dbReference type="NCBI Taxonomy" id="61819"/>
    <lineage>
        <taxon>Eukaryota</taxon>
        <taxon>Metazoa</taxon>
        <taxon>Chordata</taxon>
        <taxon>Craniata</taxon>
        <taxon>Vertebrata</taxon>
        <taxon>Euteleostomi</taxon>
        <taxon>Actinopterygii</taxon>
        <taxon>Neopterygii</taxon>
        <taxon>Teleostei</taxon>
        <taxon>Neoteleostei</taxon>
        <taxon>Acanthomorphata</taxon>
        <taxon>Ovalentaria</taxon>
        <taxon>Cichlomorphae</taxon>
        <taxon>Cichliformes</taxon>
        <taxon>Cichlidae</taxon>
        <taxon>New World cichlids</taxon>
        <taxon>Cichlasomatinae</taxon>
        <taxon>Heroini</taxon>
        <taxon>Amphilophus</taxon>
    </lineage>
</organism>
<dbReference type="GeneTree" id="ENSGT00940000155838"/>
<evidence type="ECO:0000256" key="4">
    <source>
        <dbReference type="ARBA" id="ARBA00022989"/>
    </source>
</evidence>
<evidence type="ECO:0000256" key="9">
    <source>
        <dbReference type="SAM" id="Phobius"/>
    </source>
</evidence>
<dbReference type="InterPro" id="IPR013106">
    <property type="entry name" value="Ig_V-set"/>
</dbReference>
<feature type="domain" description="Ig-like" evidence="10">
    <location>
        <begin position="268"/>
        <end position="344"/>
    </location>
</feature>
<evidence type="ECO:0000256" key="5">
    <source>
        <dbReference type="ARBA" id="ARBA00023136"/>
    </source>
</evidence>
<dbReference type="InterPro" id="IPR013162">
    <property type="entry name" value="CD80_C2-set"/>
</dbReference>
<dbReference type="STRING" id="61819.ENSACIP00000002844"/>
<dbReference type="GO" id="GO:0005055">
    <property type="term" value="F:laminin receptor activity"/>
    <property type="evidence" value="ECO:0007669"/>
    <property type="project" value="TreeGrafter"/>
</dbReference>
<dbReference type="Pfam" id="PF13895">
    <property type="entry name" value="Ig_2"/>
    <property type="match status" value="1"/>
</dbReference>
<evidence type="ECO:0000256" key="1">
    <source>
        <dbReference type="ARBA" id="ARBA00004479"/>
    </source>
</evidence>
<dbReference type="Gene3D" id="2.60.40.10">
    <property type="entry name" value="Immunoglobulins"/>
    <property type="match status" value="5"/>
</dbReference>
<comment type="subcellular location">
    <subcellularLocation>
        <location evidence="1">Membrane</location>
        <topology evidence="1">Single-pass type I membrane protein</topology>
    </subcellularLocation>
</comment>
<feature type="transmembrane region" description="Helical" evidence="9">
    <location>
        <begin position="528"/>
        <end position="551"/>
    </location>
</feature>
<keyword evidence="4 9" id="KW-1133">Transmembrane helix</keyword>
<dbReference type="InterPro" id="IPR013783">
    <property type="entry name" value="Ig-like_fold"/>
</dbReference>
<protein>
    <submittedName>
        <fullName evidence="11">Melanoma cell adhesion molecule b</fullName>
    </submittedName>
</protein>
<evidence type="ECO:0000259" key="10">
    <source>
        <dbReference type="PROSITE" id="PS50835"/>
    </source>
</evidence>
<dbReference type="Proteomes" id="UP000261340">
    <property type="component" value="Unplaced"/>
</dbReference>
<keyword evidence="12" id="KW-1185">Reference proteome</keyword>
<dbReference type="SMART" id="SM00409">
    <property type="entry name" value="IG"/>
    <property type="match status" value="4"/>
</dbReference>
<evidence type="ECO:0000256" key="8">
    <source>
        <dbReference type="ARBA" id="ARBA00023319"/>
    </source>
</evidence>
<dbReference type="AlphaFoldDB" id="A0A3Q0QTH6"/>
<keyword evidence="2 9" id="KW-0812">Transmembrane</keyword>
<dbReference type="InterPro" id="IPR007110">
    <property type="entry name" value="Ig-like_dom"/>
</dbReference>
<keyword evidence="8" id="KW-0393">Immunoglobulin domain</keyword>